<evidence type="ECO:0000313" key="1">
    <source>
        <dbReference type="EMBL" id="TMP72074.1"/>
    </source>
</evidence>
<protein>
    <submittedName>
        <fullName evidence="1">Internalin</fullName>
    </submittedName>
</protein>
<dbReference type="Proteomes" id="UP000305874">
    <property type="component" value="Unassembled WGS sequence"/>
</dbReference>
<sequence>APSVDNQVSTNSGSTISGLINDHVAIGTAYDSQTNRFLNVQPIAGRVDETFGNTEVKFKTGIDMSYDDLLSTLNGSVDIDVNFPVVRVSAGASLAKEMASSTYSSSYTFSATSTPK</sequence>
<dbReference type="EMBL" id="PNCG01000816">
    <property type="protein sequence ID" value="TMP72074.1"/>
    <property type="molecule type" value="Genomic_DNA"/>
</dbReference>
<name>A0A5S3YHG6_9GAMM</name>
<reference evidence="1 2" key="1">
    <citation type="submission" date="2017-12" db="EMBL/GenBank/DDBJ databases">
        <authorList>
            <person name="Paulsen S."/>
            <person name="Gram L.K."/>
        </authorList>
    </citation>
    <scope>NUCLEOTIDE SEQUENCE [LARGE SCALE GENOMIC DNA]</scope>
    <source>
        <strain evidence="1 2">S2897</strain>
    </source>
</reference>
<comment type="caution">
    <text evidence="1">The sequence shown here is derived from an EMBL/GenBank/DDBJ whole genome shotgun (WGS) entry which is preliminary data.</text>
</comment>
<gene>
    <name evidence="1" type="ORF">CWC05_22665</name>
</gene>
<proteinExistence type="predicted"/>
<organism evidence="1 2">
    <name type="scientific">Pseudoalteromonas ruthenica</name>
    <dbReference type="NCBI Taxonomy" id="151081"/>
    <lineage>
        <taxon>Bacteria</taxon>
        <taxon>Pseudomonadati</taxon>
        <taxon>Pseudomonadota</taxon>
        <taxon>Gammaproteobacteria</taxon>
        <taxon>Alteromonadales</taxon>
        <taxon>Pseudoalteromonadaceae</taxon>
        <taxon>Pseudoalteromonas</taxon>
    </lineage>
</organism>
<feature type="non-terminal residue" evidence="1">
    <location>
        <position position="1"/>
    </location>
</feature>
<reference evidence="2" key="2">
    <citation type="submission" date="2019-06" db="EMBL/GenBank/DDBJ databases">
        <title>Co-occurence of chitin degradation, pigmentation and bioactivity in marine Pseudoalteromonas.</title>
        <authorList>
            <person name="Sonnenschein E.C."/>
            <person name="Bech P.K."/>
        </authorList>
    </citation>
    <scope>NUCLEOTIDE SEQUENCE [LARGE SCALE GENOMIC DNA]</scope>
    <source>
        <strain evidence="2">S2897</strain>
    </source>
</reference>
<dbReference type="AlphaFoldDB" id="A0A5S3YHG6"/>
<accession>A0A5S3YHG6</accession>
<feature type="non-terminal residue" evidence="1">
    <location>
        <position position="116"/>
    </location>
</feature>
<evidence type="ECO:0000313" key="2">
    <source>
        <dbReference type="Proteomes" id="UP000305874"/>
    </source>
</evidence>